<accession>A0A1I5ZCB1</accession>
<proteinExistence type="predicted"/>
<feature type="transmembrane region" description="Helical" evidence="1">
    <location>
        <begin position="82"/>
        <end position="113"/>
    </location>
</feature>
<protein>
    <submittedName>
        <fullName evidence="2">Uncharacterized protein</fullName>
    </submittedName>
</protein>
<keyword evidence="1" id="KW-0472">Membrane</keyword>
<evidence type="ECO:0000313" key="3">
    <source>
        <dbReference type="Proteomes" id="UP000182762"/>
    </source>
</evidence>
<comment type="caution">
    <text evidence="2">The sequence shown here is derived from an EMBL/GenBank/DDBJ whole genome shotgun (WGS) entry which is preliminary data.</text>
</comment>
<sequence>MFKRKLLTAFITSILSIILISFLTPIDSLFGEMDNYWKSVLYSPLAYAMYVLPGVFLYGLPTSLLIGAVTNKMEAGQFQFSIIGHAFFGILPCFILWFLTIYSLGIALLFCIVDHMLSRKREIKAAT</sequence>
<dbReference type="RefSeq" id="WP_061804392.1">
    <property type="nucleotide sequence ID" value="NZ_FOXX01000004.1"/>
</dbReference>
<dbReference type="Proteomes" id="UP000182762">
    <property type="component" value="Unassembled WGS sequence"/>
</dbReference>
<gene>
    <name evidence="2" type="ORF">SAMN02745910_01891</name>
</gene>
<organism evidence="2 3">
    <name type="scientific">Priestia endophytica DSM 13796</name>
    <dbReference type="NCBI Taxonomy" id="1121089"/>
    <lineage>
        <taxon>Bacteria</taxon>
        <taxon>Bacillati</taxon>
        <taxon>Bacillota</taxon>
        <taxon>Bacilli</taxon>
        <taxon>Bacillales</taxon>
        <taxon>Bacillaceae</taxon>
        <taxon>Priestia</taxon>
    </lineage>
</organism>
<keyword evidence="1" id="KW-0812">Transmembrane</keyword>
<reference evidence="2 3" key="1">
    <citation type="submission" date="2016-10" db="EMBL/GenBank/DDBJ databases">
        <authorList>
            <person name="Varghese N."/>
            <person name="Submissions S."/>
        </authorList>
    </citation>
    <scope>NUCLEOTIDE SEQUENCE [LARGE SCALE GENOMIC DNA]</scope>
    <source>
        <strain evidence="2 3">DSM 13796</strain>
    </source>
</reference>
<evidence type="ECO:0000313" key="2">
    <source>
        <dbReference type="EMBL" id="SFQ54008.1"/>
    </source>
</evidence>
<keyword evidence="1" id="KW-1133">Transmembrane helix</keyword>
<feature type="transmembrane region" description="Helical" evidence="1">
    <location>
        <begin position="6"/>
        <end position="26"/>
    </location>
</feature>
<keyword evidence="3" id="KW-1185">Reference proteome</keyword>
<name>A0A1I5ZCB1_9BACI</name>
<evidence type="ECO:0000256" key="1">
    <source>
        <dbReference type="SAM" id="Phobius"/>
    </source>
</evidence>
<dbReference type="GeneID" id="93710576"/>
<dbReference type="EMBL" id="FOXX01000004">
    <property type="protein sequence ID" value="SFQ54008.1"/>
    <property type="molecule type" value="Genomic_DNA"/>
</dbReference>
<feature type="transmembrane region" description="Helical" evidence="1">
    <location>
        <begin position="47"/>
        <end position="70"/>
    </location>
</feature>